<feature type="compositionally biased region" description="Basic residues" evidence="1">
    <location>
        <begin position="52"/>
        <end position="61"/>
    </location>
</feature>
<name>A0A6J4IRJ0_9MICC</name>
<dbReference type="EMBL" id="CADCTE010000141">
    <property type="protein sequence ID" value="CAA9257243.1"/>
    <property type="molecule type" value="Genomic_DNA"/>
</dbReference>
<proteinExistence type="predicted"/>
<feature type="region of interest" description="Disordered" evidence="1">
    <location>
        <begin position="1"/>
        <end position="69"/>
    </location>
</feature>
<dbReference type="AlphaFoldDB" id="A0A6J4IRJ0"/>
<evidence type="ECO:0000256" key="1">
    <source>
        <dbReference type="SAM" id="MobiDB-lite"/>
    </source>
</evidence>
<gene>
    <name evidence="2" type="ORF">AVDCRST_MAG83-2478</name>
</gene>
<feature type="non-terminal residue" evidence="2">
    <location>
        <position position="1"/>
    </location>
</feature>
<sequence length="69" mass="7570">GSTVRVQGRGDPRGHARGQDVRRQAGEGAQRAGPGRVAAQGDHRRRGEGPRRTRWGGRRAGHLREARRV</sequence>
<reference evidence="2" key="1">
    <citation type="submission" date="2020-02" db="EMBL/GenBank/DDBJ databases">
        <authorList>
            <person name="Meier V. D."/>
        </authorList>
    </citation>
    <scope>NUCLEOTIDE SEQUENCE</scope>
    <source>
        <strain evidence="2">AVDCRST_MAG83</strain>
    </source>
</reference>
<evidence type="ECO:0000313" key="2">
    <source>
        <dbReference type="EMBL" id="CAA9257243.1"/>
    </source>
</evidence>
<protein>
    <submittedName>
        <fullName evidence="2">Uncharacterized protein</fullName>
    </submittedName>
</protein>
<feature type="non-terminal residue" evidence="2">
    <location>
        <position position="69"/>
    </location>
</feature>
<organism evidence="2">
    <name type="scientific">uncultured Arthrobacter sp</name>
    <dbReference type="NCBI Taxonomy" id="114050"/>
    <lineage>
        <taxon>Bacteria</taxon>
        <taxon>Bacillati</taxon>
        <taxon>Actinomycetota</taxon>
        <taxon>Actinomycetes</taxon>
        <taxon>Micrococcales</taxon>
        <taxon>Micrococcaceae</taxon>
        <taxon>Arthrobacter</taxon>
        <taxon>environmental samples</taxon>
    </lineage>
</organism>
<feature type="compositionally biased region" description="Basic and acidic residues" evidence="1">
    <location>
        <begin position="41"/>
        <end position="51"/>
    </location>
</feature>
<accession>A0A6J4IRJ0</accession>
<feature type="compositionally biased region" description="Basic and acidic residues" evidence="1">
    <location>
        <begin position="8"/>
        <end position="25"/>
    </location>
</feature>